<sequence length="80" mass="8720">MWKEEKWKMGGGARVGETYGGWQRHKDENTKGGGDGEMGRTLDGLEGSDEQLGRRRQLAGDLTDDRGTLGVPCPRFAVPG</sequence>
<proteinExistence type="predicted"/>
<gene>
    <name evidence="1" type="ORF">DPEC_G00279540</name>
</gene>
<protein>
    <submittedName>
        <fullName evidence="1">Uncharacterized protein</fullName>
    </submittedName>
</protein>
<evidence type="ECO:0000313" key="1">
    <source>
        <dbReference type="EMBL" id="KAJ7992521.1"/>
    </source>
</evidence>
<reference evidence="1" key="1">
    <citation type="submission" date="2021-05" db="EMBL/GenBank/DDBJ databases">
        <authorList>
            <person name="Pan Q."/>
            <person name="Jouanno E."/>
            <person name="Zahm M."/>
            <person name="Klopp C."/>
            <person name="Cabau C."/>
            <person name="Louis A."/>
            <person name="Berthelot C."/>
            <person name="Parey E."/>
            <person name="Roest Crollius H."/>
            <person name="Montfort J."/>
            <person name="Robinson-Rechavi M."/>
            <person name="Bouchez O."/>
            <person name="Lampietro C."/>
            <person name="Lopez Roques C."/>
            <person name="Donnadieu C."/>
            <person name="Postlethwait J."/>
            <person name="Bobe J."/>
            <person name="Dillon D."/>
            <person name="Chandos A."/>
            <person name="von Hippel F."/>
            <person name="Guiguen Y."/>
        </authorList>
    </citation>
    <scope>NUCLEOTIDE SEQUENCE</scope>
    <source>
        <strain evidence="1">YG-Jan2019</strain>
    </source>
</reference>
<organism evidence="1 2">
    <name type="scientific">Dallia pectoralis</name>
    <name type="common">Alaska blackfish</name>
    <dbReference type="NCBI Taxonomy" id="75939"/>
    <lineage>
        <taxon>Eukaryota</taxon>
        <taxon>Metazoa</taxon>
        <taxon>Chordata</taxon>
        <taxon>Craniata</taxon>
        <taxon>Vertebrata</taxon>
        <taxon>Euteleostomi</taxon>
        <taxon>Actinopterygii</taxon>
        <taxon>Neopterygii</taxon>
        <taxon>Teleostei</taxon>
        <taxon>Protacanthopterygii</taxon>
        <taxon>Esociformes</taxon>
        <taxon>Umbridae</taxon>
        <taxon>Dallia</taxon>
    </lineage>
</organism>
<name>A0ACC2FMF0_DALPE</name>
<comment type="caution">
    <text evidence="1">The sequence shown here is derived from an EMBL/GenBank/DDBJ whole genome shotgun (WGS) entry which is preliminary data.</text>
</comment>
<accession>A0ACC2FMF0</accession>
<dbReference type="EMBL" id="CM055752">
    <property type="protein sequence ID" value="KAJ7992521.1"/>
    <property type="molecule type" value="Genomic_DNA"/>
</dbReference>
<evidence type="ECO:0000313" key="2">
    <source>
        <dbReference type="Proteomes" id="UP001157502"/>
    </source>
</evidence>
<dbReference type="Proteomes" id="UP001157502">
    <property type="component" value="Chromosome 25"/>
</dbReference>
<keyword evidence="2" id="KW-1185">Reference proteome</keyword>